<accession>A0A4V6TML9</accession>
<dbReference type="Proteomes" id="UP000306954">
    <property type="component" value="Unassembled WGS sequence"/>
</dbReference>
<evidence type="ECO:0000313" key="3">
    <source>
        <dbReference type="Proteomes" id="UP000306954"/>
    </source>
</evidence>
<reference evidence="2 3" key="1">
    <citation type="submission" date="2019-03" db="EMBL/GenBank/DDBJ databases">
        <title>Sequencing 23 genomes of Wallemia ichthyophaga.</title>
        <authorList>
            <person name="Gostincar C."/>
        </authorList>
    </citation>
    <scope>NUCLEOTIDE SEQUENCE [LARGE SCALE GENOMIC DNA]</scope>
    <source>
        <strain evidence="2 3">EXF-8621</strain>
    </source>
</reference>
<keyword evidence="1" id="KW-0732">Signal</keyword>
<evidence type="ECO:0000256" key="1">
    <source>
        <dbReference type="SAM" id="SignalP"/>
    </source>
</evidence>
<sequence>MHFIIIAGILLADAFKKCASNLFERSCKRLSKHSNEQASFASTTVIENTAPAFVSDLMNFQLGHFNSSDKPPFITSNVSSTESVNALADISSLDFSGVTNFNRNNTHNNAHKDPFKKFISITYEGLEESTNP</sequence>
<feature type="chain" id="PRO_5030105330" evidence="1">
    <location>
        <begin position="21"/>
        <end position="132"/>
    </location>
</feature>
<protein>
    <submittedName>
        <fullName evidence="2">Uncharacterized protein</fullName>
    </submittedName>
</protein>
<dbReference type="EMBL" id="SPOF01000029">
    <property type="protein sequence ID" value="TIB10688.1"/>
    <property type="molecule type" value="Genomic_DNA"/>
</dbReference>
<name>A0A4V6TML9_WALIC</name>
<gene>
    <name evidence="2" type="ORF">E3P90_02792</name>
</gene>
<feature type="signal peptide" evidence="1">
    <location>
        <begin position="1"/>
        <end position="20"/>
    </location>
</feature>
<comment type="caution">
    <text evidence="2">The sequence shown here is derived from an EMBL/GenBank/DDBJ whole genome shotgun (WGS) entry which is preliminary data.</text>
</comment>
<dbReference type="AlphaFoldDB" id="A0A4V6TML9"/>
<evidence type="ECO:0000313" key="2">
    <source>
        <dbReference type="EMBL" id="TIB10688.1"/>
    </source>
</evidence>
<organism evidence="2 3">
    <name type="scientific">Wallemia ichthyophaga</name>
    <dbReference type="NCBI Taxonomy" id="245174"/>
    <lineage>
        <taxon>Eukaryota</taxon>
        <taxon>Fungi</taxon>
        <taxon>Dikarya</taxon>
        <taxon>Basidiomycota</taxon>
        <taxon>Wallemiomycotina</taxon>
        <taxon>Wallemiomycetes</taxon>
        <taxon>Wallemiales</taxon>
        <taxon>Wallemiaceae</taxon>
        <taxon>Wallemia</taxon>
    </lineage>
</organism>
<proteinExistence type="predicted"/>